<name>A0A9E7L6X7_9LILI</name>
<feature type="region of interest" description="Disordered" evidence="1">
    <location>
        <begin position="40"/>
        <end position="60"/>
    </location>
</feature>
<accession>A0A9E7L6X7</accession>
<evidence type="ECO:0000256" key="1">
    <source>
        <dbReference type="SAM" id="MobiDB-lite"/>
    </source>
</evidence>
<keyword evidence="3" id="KW-1185">Reference proteome</keyword>
<dbReference type="Proteomes" id="UP001055439">
    <property type="component" value="Chromosome 9"/>
</dbReference>
<evidence type="ECO:0000313" key="3">
    <source>
        <dbReference type="Proteomes" id="UP001055439"/>
    </source>
</evidence>
<proteinExistence type="predicted"/>
<dbReference type="AlphaFoldDB" id="A0A9E7L6X7"/>
<reference evidence="2" key="1">
    <citation type="submission" date="2022-05" db="EMBL/GenBank/DDBJ databases">
        <title>The Musa troglodytarum L. genome provides insights into the mechanism of non-climacteric behaviour and enrichment of carotenoids.</title>
        <authorList>
            <person name="Wang J."/>
        </authorList>
    </citation>
    <scope>NUCLEOTIDE SEQUENCE</scope>
    <source>
        <tissue evidence="2">Leaf</tissue>
    </source>
</reference>
<evidence type="ECO:0000313" key="2">
    <source>
        <dbReference type="EMBL" id="URE46582.1"/>
    </source>
</evidence>
<dbReference type="EMBL" id="CP097511">
    <property type="protein sequence ID" value="URE46582.1"/>
    <property type="molecule type" value="Genomic_DNA"/>
</dbReference>
<sequence length="60" mass="6838">MPPSPLIFRPPKWVTTEEGVFAAGERVSIHRCSAALPKARVRHQERDRGRPIRTGVHVPW</sequence>
<protein>
    <submittedName>
        <fullName evidence="2">Uncharacterized protein</fullName>
    </submittedName>
</protein>
<gene>
    <name evidence="2" type="ORF">MUK42_32641</name>
</gene>
<organism evidence="2 3">
    <name type="scientific">Musa troglodytarum</name>
    <name type="common">fe'i banana</name>
    <dbReference type="NCBI Taxonomy" id="320322"/>
    <lineage>
        <taxon>Eukaryota</taxon>
        <taxon>Viridiplantae</taxon>
        <taxon>Streptophyta</taxon>
        <taxon>Embryophyta</taxon>
        <taxon>Tracheophyta</taxon>
        <taxon>Spermatophyta</taxon>
        <taxon>Magnoliopsida</taxon>
        <taxon>Liliopsida</taxon>
        <taxon>Zingiberales</taxon>
        <taxon>Musaceae</taxon>
        <taxon>Musa</taxon>
    </lineage>
</organism>